<evidence type="ECO:0000313" key="3">
    <source>
        <dbReference type="Proteomes" id="UP000534783"/>
    </source>
</evidence>
<name>A0A7X6DP63_9BACT</name>
<evidence type="ECO:0000256" key="1">
    <source>
        <dbReference type="SAM" id="MobiDB-lite"/>
    </source>
</evidence>
<dbReference type="RefSeq" id="WP_168058955.1">
    <property type="nucleotide sequence ID" value="NZ_VTOW01000001.1"/>
</dbReference>
<gene>
    <name evidence="2" type="ORF">MNODULE_08200</name>
</gene>
<evidence type="ECO:0000313" key="2">
    <source>
        <dbReference type="EMBL" id="NKE70717.1"/>
    </source>
</evidence>
<comment type="caution">
    <text evidence="2">The sequence shown here is derived from an EMBL/GenBank/DDBJ whole genome shotgun (WGS) entry which is preliminary data.</text>
</comment>
<protein>
    <submittedName>
        <fullName evidence="2">Zf-HC2 domain-containing protein</fullName>
    </submittedName>
</protein>
<dbReference type="EMBL" id="VTOW01000001">
    <property type="protein sequence ID" value="NKE70717.1"/>
    <property type="molecule type" value="Genomic_DNA"/>
</dbReference>
<keyword evidence="3" id="KW-1185">Reference proteome</keyword>
<proteinExistence type="predicted"/>
<dbReference type="AlphaFoldDB" id="A0A7X6DP63"/>
<feature type="region of interest" description="Disordered" evidence="1">
    <location>
        <begin position="71"/>
        <end position="95"/>
    </location>
</feature>
<reference evidence="2 3" key="1">
    <citation type="journal article" date="2020" name="Nature">
        <title>Bacterial chemolithoautotrophy via manganese oxidation.</title>
        <authorList>
            <person name="Yu H."/>
            <person name="Leadbetter J.R."/>
        </authorList>
    </citation>
    <scope>NUCLEOTIDE SEQUENCE [LARGE SCALE GENOMIC DNA]</scope>
    <source>
        <strain evidence="2 3">Mn-1</strain>
    </source>
</reference>
<sequence>MTRWFTNLLARHTPSCKEIIQLISNSMERPPSLRQRLSIRLHFLICKWCFRYQKQIRFIHNILGGNPEKVGETAPGALSPEAQERIKQALRPKSK</sequence>
<dbReference type="Proteomes" id="UP000534783">
    <property type="component" value="Unassembled WGS sequence"/>
</dbReference>
<organism evidence="2 3">
    <name type="scientific">Candidatus Manganitrophus noduliformans</name>
    <dbReference type="NCBI Taxonomy" id="2606439"/>
    <lineage>
        <taxon>Bacteria</taxon>
        <taxon>Pseudomonadati</taxon>
        <taxon>Nitrospirota</taxon>
        <taxon>Nitrospiria</taxon>
        <taxon>Candidatus Troglogloeales</taxon>
        <taxon>Candidatus Manganitrophaceae</taxon>
        <taxon>Candidatus Manganitrophus</taxon>
    </lineage>
</organism>
<accession>A0A7X6DP63</accession>